<dbReference type="GO" id="GO:0005886">
    <property type="term" value="C:plasma membrane"/>
    <property type="evidence" value="ECO:0007669"/>
    <property type="project" value="UniProtKB-SubCell"/>
</dbReference>
<feature type="transmembrane region" description="Helical" evidence="6">
    <location>
        <begin position="159"/>
        <end position="187"/>
    </location>
</feature>
<evidence type="ECO:0000256" key="6">
    <source>
        <dbReference type="SAM" id="Phobius"/>
    </source>
</evidence>
<gene>
    <name evidence="8" type="ORF">OEV98_15615</name>
</gene>
<keyword evidence="5 6" id="KW-0472">Membrane</keyword>
<feature type="transmembrane region" description="Helical" evidence="6">
    <location>
        <begin position="12"/>
        <end position="34"/>
    </location>
</feature>
<evidence type="ECO:0000313" key="8">
    <source>
        <dbReference type="EMBL" id="MCU9614973.1"/>
    </source>
</evidence>
<reference evidence="8" key="1">
    <citation type="submission" date="2022-10" db="EMBL/GenBank/DDBJ databases">
        <title>Description of Fervidibacillus gen. nov. in the family Fervidibacillaceae fam. nov. with two species, Fervidibacillus albus sp. nov., and Fervidibacillus halotolerans sp. nov., isolated from tidal flat sediments.</title>
        <authorList>
            <person name="Kwon K.K."/>
            <person name="Yang S.-H."/>
        </authorList>
    </citation>
    <scope>NUCLEOTIDE SEQUENCE</scope>
    <source>
        <strain evidence="8">JCM 19140</strain>
    </source>
</reference>
<dbReference type="AlphaFoldDB" id="A0AAE3IWP1"/>
<keyword evidence="4 6" id="KW-1133">Transmembrane helix</keyword>
<dbReference type="InterPro" id="IPR003740">
    <property type="entry name" value="YitT"/>
</dbReference>
<comment type="caution">
    <text evidence="8">The sequence shown here is derived from an EMBL/GenBank/DDBJ whole genome shotgun (WGS) entry which is preliminary data.</text>
</comment>
<evidence type="ECO:0000256" key="5">
    <source>
        <dbReference type="ARBA" id="ARBA00023136"/>
    </source>
</evidence>
<dbReference type="Gene3D" id="3.30.70.120">
    <property type="match status" value="1"/>
</dbReference>
<evidence type="ECO:0000313" key="9">
    <source>
        <dbReference type="Proteomes" id="UP001209318"/>
    </source>
</evidence>
<dbReference type="Pfam" id="PF02588">
    <property type="entry name" value="YitT_membrane"/>
    <property type="match status" value="1"/>
</dbReference>
<keyword evidence="3 6" id="KW-0812">Transmembrane</keyword>
<dbReference type="RefSeq" id="WP_263074290.1">
    <property type="nucleotide sequence ID" value="NZ_JAOUSF010000005.1"/>
</dbReference>
<dbReference type="InterPro" id="IPR019264">
    <property type="entry name" value="DUF2179"/>
</dbReference>
<comment type="subcellular location">
    <subcellularLocation>
        <location evidence="1">Cell membrane</location>
        <topology evidence="1">Multi-pass membrane protein</topology>
    </subcellularLocation>
</comment>
<feature type="domain" description="DUF2179" evidence="7">
    <location>
        <begin position="224"/>
        <end position="278"/>
    </location>
</feature>
<name>A0AAE3IWP1_9BACI</name>
<dbReference type="PANTHER" id="PTHR33545">
    <property type="entry name" value="UPF0750 MEMBRANE PROTEIN YITT-RELATED"/>
    <property type="match status" value="1"/>
</dbReference>
<dbReference type="PANTHER" id="PTHR33545:SF5">
    <property type="entry name" value="UPF0750 MEMBRANE PROTEIN YITT"/>
    <property type="match status" value="1"/>
</dbReference>
<sequence length="284" mass="31423">MEMTATAKKDSSVLLDIPFMILGTFMSAFGLNMLTIPAGMLSGGLTGISQIINHFFPVNVAFFYFVLNIPLLILGFIHLGKKFSAYTIFSTVLVSIFLYVLPIQHFWTDNILLSAIFGGVFNALGCGLVLRRGGSQGGLDILSRVISKYKNITVGKSNLIINGIIVVISGFIYGSEIALYTIVYLFVNMKTYNIILNHVDRISLLIVTEKGEAVSNAITHEMHRGTTIWNASGGYTHHEKSVLYCVIMKGEMHQFKKIVKSVDPSSFVSIISTQNVIGRFHQIW</sequence>
<feature type="transmembrane region" description="Helical" evidence="6">
    <location>
        <begin position="111"/>
        <end position="130"/>
    </location>
</feature>
<proteinExistence type="predicted"/>
<keyword evidence="2" id="KW-1003">Cell membrane</keyword>
<evidence type="ECO:0000256" key="2">
    <source>
        <dbReference type="ARBA" id="ARBA00022475"/>
    </source>
</evidence>
<dbReference type="InterPro" id="IPR051461">
    <property type="entry name" value="UPF0750_membrane"/>
</dbReference>
<dbReference type="Pfam" id="PF10035">
    <property type="entry name" value="DUF2179"/>
    <property type="match status" value="1"/>
</dbReference>
<feature type="transmembrane region" description="Helical" evidence="6">
    <location>
        <begin position="83"/>
        <end position="105"/>
    </location>
</feature>
<protein>
    <submittedName>
        <fullName evidence="8">YitT family protein</fullName>
    </submittedName>
</protein>
<evidence type="ECO:0000256" key="3">
    <source>
        <dbReference type="ARBA" id="ARBA00022692"/>
    </source>
</evidence>
<dbReference type="EMBL" id="JAOUSF010000005">
    <property type="protein sequence ID" value="MCU9614973.1"/>
    <property type="molecule type" value="Genomic_DNA"/>
</dbReference>
<feature type="transmembrane region" description="Helical" evidence="6">
    <location>
        <begin position="54"/>
        <end position="76"/>
    </location>
</feature>
<accession>A0AAE3IWP1</accession>
<dbReference type="CDD" id="cd16380">
    <property type="entry name" value="YitT_C"/>
    <property type="match status" value="1"/>
</dbReference>
<evidence type="ECO:0000256" key="1">
    <source>
        <dbReference type="ARBA" id="ARBA00004651"/>
    </source>
</evidence>
<dbReference type="InterPro" id="IPR015867">
    <property type="entry name" value="N-reg_PII/ATP_PRibTrfase_C"/>
</dbReference>
<dbReference type="PIRSF" id="PIRSF006483">
    <property type="entry name" value="Membrane_protein_YitT"/>
    <property type="match status" value="1"/>
</dbReference>
<evidence type="ECO:0000256" key="4">
    <source>
        <dbReference type="ARBA" id="ARBA00022989"/>
    </source>
</evidence>
<organism evidence="8 9">
    <name type="scientific">Perspicuibacillus lycopersici</name>
    <dbReference type="NCBI Taxonomy" id="1325689"/>
    <lineage>
        <taxon>Bacteria</taxon>
        <taxon>Bacillati</taxon>
        <taxon>Bacillota</taxon>
        <taxon>Bacilli</taxon>
        <taxon>Bacillales</taxon>
        <taxon>Bacillaceae</taxon>
        <taxon>Perspicuibacillus</taxon>
    </lineage>
</organism>
<evidence type="ECO:0000259" key="7">
    <source>
        <dbReference type="Pfam" id="PF10035"/>
    </source>
</evidence>
<dbReference type="Proteomes" id="UP001209318">
    <property type="component" value="Unassembled WGS sequence"/>
</dbReference>
<keyword evidence="9" id="KW-1185">Reference proteome</keyword>